<keyword evidence="1" id="KW-0472">Membrane</keyword>
<dbReference type="AlphaFoldDB" id="A0A2M9CCG9"/>
<gene>
    <name evidence="3" type="ORF">CLV28_2881</name>
</gene>
<keyword evidence="1" id="KW-0812">Transmembrane</keyword>
<sequence length="395" mass="41823">MGGLLVVVGAALSLRDVVGIGAAAVLLVVVSVLRLALERYDRGRGALRVVRRVEPNPTTRGRAAEVTLVVEPVVPTPATRHRLATLDVSEQASRELCTERSLRATVRREPSRLVVTYRLTPARRGVHALGPALAARTDAFGLVRTTRPLGGLASVVVRPRTTPLGTTRHTSAEAGATVSSGAAIASWEDSLVREYVTGDDPRRVHWRSVARRGRLMVRAEEGSGLPPSVVVLDRGLVVEHGPAARVDAGEWAVELAASLAVAMLRSGRPTHLLPSGSATVPTSSSGSAQAVLDSAARVHGATQDEAVTDLVATARALQHQEVRSVVVVAGMVTAEVVTALGRVGATRRTLVLVRPPQSPAEDGVGRLRAHGWHVIRTHPHEAVEQVWTAVHEETP</sequence>
<organism evidence="3 4">
    <name type="scientific">Sediminihabitans luteus</name>
    <dbReference type="NCBI Taxonomy" id="1138585"/>
    <lineage>
        <taxon>Bacteria</taxon>
        <taxon>Bacillati</taxon>
        <taxon>Actinomycetota</taxon>
        <taxon>Actinomycetes</taxon>
        <taxon>Micrococcales</taxon>
        <taxon>Cellulomonadaceae</taxon>
        <taxon>Sediminihabitans</taxon>
    </lineage>
</organism>
<dbReference type="PANTHER" id="PTHR34351">
    <property type="entry name" value="SLR1927 PROTEIN-RELATED"/>
    <property type="match status" value="1"/>
</dbReference>
<dbReference type="Pfam" id="PF01882">
    <property type="entry name" value="DUF58"/>
    <property type="match status" value="1"/>
</dbReference>
<keyword evidence="1" id="KW-1133">Transmembrane helix</keyword>
<evidence type="ECO:0000313" key="4">
    <source>
        <dbReference type="Proteomes" id="UP000231693"/>
    </source>
</evidence>
<protein>
    <submittedName>
        <fullName evidence="3">Uncharacterized protein (DUF58 family)</fullName>
    </submittedName>
</protein>
<accession>A0A2M9CCG9</accession>
<feature type="domain" description="DUF58" evidence="2">
    <location>
        <begin position="192"/>
        <end position="353"/>
    </location>
</feature>
<evidence type="ECO:0000259" key="2">
    <source>
        <dbReference type="Pfam" id="PF01882"/>
    </source>
</evidence>
<evidence type="ECO:0000256" key="1">
    <source>
        <dbReference type="SAM" id="Phobius"/>
    </source>
</evidence>
<dbReference type="EMBL" id="PGFE01000006">
    <property type="protein sequence ID" value="PJJ69072.1"/>
    <property type="molecule type" value="Genomic_DNA"/>
</dbReference>
<dbReference type="Proteomes" id="UP000231693">
    <property type="component" value="Unassembled WGS sequence"/>
</dbReference>
<name>A0A2M9CCG9_9CELL</name>
<dbReference type="PANTHER" id="PTHR34351:SF1">
    <property type="entry name" value="SLR1927 PROTEIN"/>
    <property type="match status" value="1"/>
</dbReference>
<proteinExistence type="predicted"/>
<dbReference type="InterPro" id="IPR002881">
    <property type="entry name" value="DUF58"/>
</dbReference>
<reference evidence="3 4" key="1">
    <citation type="submission" date="2017-11" db="EMBL/GenBank/DDBJ databases">
        <title>Genomic Encyclopedia of Archaeal and Bacterial Type Strains, Phase II (KMG-II): From Individual Species to Whole Genera.</title>
        <authorList>
            <person name="Goeker M."/>
        </authorList>
    </citation>
    <scope>NUCLEOTIDE SEQUENCE [LARGE SCALE GENOMIC DNA]</scope>
    <source>
        <strain evidence="3 4">DSM 25478</strain>
    </source>
</reference>
<keyword evidence="4" id="KW-1185">Reference proteome</keyword>
<feature type="transmembrane region" description="Helical" evidence="1">
    <location>
        <begin position="17"/>
        <end position="37"/>
    </location>
</feature>
<evidence type="ECO:0000313" key="3">
    <source>
        <dbReference type="EMBL" id="PJJ69072.1"/>
    </source>
</evidence>
<comment type="caution">
    <text evidence="3">The sequence shown here is derived from an EMBL/GenBank/DDBJ whole genome shotgun (WGS) entry which is preliminary data.</text>
</comment>